<name>A0A433Q1I0_9FUNG</name>
<sequence>MKQRAGNDKFSTGKVITFERFEEERTPTKPKNPKKASFFHVVVLDDNRLVKIVDLMTMKEEEDE</sequence>
<dbReference type="EMBL" id="RBNJ01019110">
    <property type="protein sequence ID" value="RUS23627.1"/>
    <property type="molecule type" value="Genomic_DNA"/>
</dbReference>
<dbReference type="AlphaFoldDB" id="A0A433Q1I0"/>
<dbReference type="Proteomes" id="UP000274822">
    <property type="component" value="Unassembled WGS sequence"/>
</dbReference>
<evidence type="ECO:0000313" key="2">
    <source>
        <dbReference type="Proteomes" id="UP000274822"/>
    </source>
</evidence>
<evidence type="ECO:0000313" key="1">
    <source>
        <dbReference type="EMBL" id="RUS23627.1"/>
    </source>
</evidence>
<organism evidence="1 2">
    <name type="scientific">Jimgerdemannia flammicorona</name>
    <dbReference type="NCBI Taxonomy" id="994334"/>
    <lineage>
        <taxon>Eukaryota</taxon>
        <taxon>Fungi</taxon>
        <taxon>Fungi incertae sedis</taxon>
        <taxon>Mucoromycota</taxon>
        <taxon>Mucoromycotina</taxon>
        <taxon>Endogonomycetes</taxon>
        <taxon>Endogonales</taxon>
        <taxon>Endogonaceae</taxon>
        <taxon>Jimgerdemannia</taxon>
    </lineage>
</organism>
<accession>A0A433Q1I0</accession>
<comment type="caution">
    <text evidence="1">The sequence shown here is derived from an EMBL/GenBank/DDBJ whole genome shotgun (WGS) entry which is preliminary data.</text>
</comment>
<proteinExistence type="predicted"/>
<keyword evidence="2" id="KW-1185">Reference proteome</keyword>
<gene>
    <name evidence="1" type="ORF">BC938DRAFT_474858</name>
</gene>
<protein>
    <submittedName>
        <fullName evidence="1">Uncharacterized protein</fullName>
    </submittedName>
</protein>
<reference evidence="1 2" key="1">
    <citation type="journal article" date="2018" name="New Phytol.">
        <title>Phylogenomics of Endogonaceae and evolution of mycorrhizas within Mucoromycota.</title>
        <authorList>
            <person name="Chang Y."/>
            <person name="Desiro A."/>
            <person name="Na H."/>
            <person name="Sandor L."/>
            <person name="Lipzen A."/>
            <person name="Clum A."/>
            <person name="Barry K."/>
            <person name="Grigoriev I.V."/>
            <person name="Martin F.M."/>
            <person name="Stajich J.E."/>
            <person name="Smith M.E."/>
            <person name="Bonito G."/>
            <person name="Spatafora J.W."/>
        </authorList>
    </citation>
    <scope>NUCLEOTIDE SEQUENCE [LARGE SCALE GENOMIC DNA]</scope>
    <source>
        <strain evidence="1 2">AD002</strain>
    </source>
</reference>